<reference evidence="2 3" key="1">
    <citation type="journal article" date="2023" name="BMC Biol.">
        <title>The compact genome of the sponge Oopsacas minuta (Hexactinellida) is lacking key metazoan core genes.</title>
        <authorList>
            <person name="Santini S."/>
            <person name="Schenkelaars Q."/>
            <person name="Jourda C."/>
            <person name="Duchesne M."/>
            <person name="Belahbib H."/>
            <person name="Rocher C."/>
            <person name="Selva M."/>
            <person name="Riesgo A."/>
            <person name="Vervoort M."/>
            <person name="Leys S.P."/>
            <person name="Kodjabachian L."/>
            <person name="Le Bivic A."/>
            <person name="Borchiellini C."/>
            <person name="Claverie J.M."/>
            <person name="Renard E."/>
        </authorList>
    </citation>
    <scope>NUCLEOTIDE SEQUENCE [LARGE SCALE GENOMIC DNA]</scope>
    <source>
        <strain evidence="2">SPO-2</strain>
    </source>
</reference>
<dbReference type="InterPro" id="IPR029021">
    <property type="entry name" value="Prot-tyrosine_phosphatase-like"/>
</dbReference>
<feature type="transmembrane region" description="Helical" evidence="1">
    <location>
        <begin position="109"/>
        <end position="127"/>
    </location>
</feature>
<dbReference type="GO" id="GO:0004721">
    <property type="term" value="F:phosphoprotein phosphatase activity"/>
    <property type="evidence" value="ECO:0007669"/>
    <property type="project" value="InterPro"/>
</dbReference>
<dbReference type="SUPFAM" id="SSF52799">
    <property type="entry name" value="(Phosphotyrosine protein) phosphatases II"/>
    <property type="match status" value="1"/>
</dbReference>
<name>A0AAV7K434_9METZ</name>
<dbReference type="Pfam" id="PF13350">
    <property type="entry name" value="Y_phosphatase3"/>
    <property type="match status" value="1"/>
</dbReference>
<evidence type="ECO:0000313" key="3">
    <source>
        <dbReference type="Proteomes" id="UP001165289"/>
    </source>
</evidence>
<organism evidence="2 3">
    <name type="scientific">Oopsacas minuta</name>
    <dbReference type="NCBI Taxonomy" id="111878"/>
    <lineage>
        <taxon>Eukaryota</taxon>
        <taxon>Metazoa</taxon>
        <taxon>Porifera</taxon>
        <taxon>Hexactinellida</taxon>
        <taxon>Hexasterophora</taxon>
        <taxon>Lyssacinosida</taxon>
        <taxon>Leucopsacidae</taxon>
        <taxon>Oopsacas</taxon>
    </lineage>
</organism>
<gene>
    <name evidence="2" type="ORF">LOD99_2037</name>
</gene>
<protein>
    <recommendedName>
        <fullName evidence="4">Tyrosine specific protein phosphatases domain-containing protein</fullName>
    </recommendedName>
</protein>
<comment type="caution">
    <text evidence="2">The sequence shown here is derived from an EMBL/GenBank/DDBJ whole genome shotgun (WGS) entry which is preliminary data.</text>
</comment>
<evidence type="ECO:0000313" key="2">
    <source>
        <dbReference type="EMBL" id="KAI6655538.1"/>
    </source>
</evidence>
<dbReference type="EMBL" id="JAKMXF010000188">
    <property type="protein sequence ID" value="KAI6655538.1"/>
    <property type="molecule type" value="Genomic_DNA"/>
</dbReference>
<keyword evidence="1" id="KW-0812">Transmembrane</keyword>
<dbReference type="Proteomes" id="UP001165289">
    <property type="component" value="Unassembled WGS sequence"/>
</dbReference>
<keyword evidence="3" id="KW-1185">Reference proteome</keyword>
<keyword evidence="1" id="KW-0472">Membrane</keyword>
<evidence type="ECO:0008006" key="4">
    <source>
        <dbReference type="Google" id="ProtNLM"/>
    </source>
</evidence>
<dbReference type="PANTHER" id="PTHR31126:SF1">
    <property type="entry name" value="TYROSINE SPECIFIC PROTEIN PHOSPHATASES DOMAIN-CONTAINING PROTEIN"/>
    <property type="match status" value="1"/>
</dbReference>
<dbReference type="PANTHER" id="PTHR31126">
    <property type="entry name" value="TYROSINE-PROTEIN PHOSPHATASE"/>
    <property type="match status" value="1"/>
</dbReference>
<accession>A0AAV7K434</accession>
<keyword evidence="1" id="KW-1133">Transmembrane helix</keyword>
<dbReference type="AlphaFoldDB" id="A0AAV7K434"/>
<proteinExistence type="predicted"/>
<sequence length="301" mass="35066">MNYQFESEFPKLANFRCLEGFECSDGSRVKTSLLYRSARPDIMTVEECERFNKFRINSIIDFRRKDEYVNAPGAKHISKSYPSYYWKKGEFLPLKKKKKPITNLPDRKHLIISLFSMAIIWNTLYMVNFFIRWPSLILALIDKIFGTRIFVKFYAKLVVNHTSLADQYFEILENTKPIIFVVLNTLTDEKNLPALIQCSQGKDRTGVIAMLILSILGVKDEDIIEDYAKSEKGLVAMRVHTVKEICGMYGFKDAFTHARPDTMIDLLQSVRQKYGSVMLFLDEIGFDETHRDKMRLLFTQS</sequence>
<evidence type="ECO:0000256" key="1">
    <source>
        <dbReference type="SAM" id="Phobius"/>
    </source>
</evidence>
<dbReference type="InterPro" id="IPR026893">
    <property type="entry name" value="Tyr/Ser_Pase_IphP-type"/>
</dbReference>
<dbReference type="Gene3D" id="3.90.190.10">
    <property type="entry name" value="Protein tyrosine phosphatase superfamily"/>
    <property type="match status" value="1"/>
</dbReference>